<keyword evidence="3" id="KW-1185">Reference proteome</keyword>
<evidence type="ECO:0000313" key="2">
    <source>
        <dbReference type="EMBL" id="KZP08222.1"/>
    </source>
</evidence>
<evidence type="ECO:0000256" key="1">
    <source>
        <dbReference type="SAM" id="MobiDB-lite"/>
    </source>
</evidence>
<feature type="region of interest" description="Disordered" evidence="1">
    <location>
        <begin position="110"/>
        <end position="133"/>
    </location>
</feature>
<dbReference type="Proteomes" id="UP000076532">
    <property type="component" value="Unassembled WGS sequence"/>
</dbReference>
<evidence type="ECO:0000313" key="3">
    <source>
        <dbReference type="Proteomes" id="UP000076532"/>
    </source>
</evidence>
<name>A0A165X5D6_9AGAM</name>
<dbReference type="EMBL" id="KV417727">
    <property type="protein sequence ID" value="KZP08222.1"/>
    <property type="molecule type" value="Genomic_DNA"/>
</dbReference>
<accession>A0A165X5D6</accession>
<organism evidence="2 3">
    <name type="scientific">Athelia psychrophila</name>
    <dbReference type="NCBI Taxonomy" id="1759441"/>
    <lineage>
        <taxon>Eukaryota</taxon>
        <taxon>Fungi</taxon>
        <taxon>Dikarya</taxon>
        <taxon>Basidiomycota</taxon>
        <taxon>Agaricomycotina</taxon>
        <taxon>Agaricomycetes</taxon>
        <taxon>Agaricomycetidae</taxon>
        <taxon>Atheliales</taxon>
        <taxon>Atheliaceae</taxon>
        <taxon>Athelia</taxon>
    </lineage>
</organism>
<gene>
    <name evidence="2" type="ORF">FIBSPDRAFT_266298</name>
</gene>
<dbReference type="AlphaFoldDB" id="A0A165X5D6"/>
<sequence>MILAVCAEVGGSCQLVANWSQPLTCGRDQLATGYVVADGWVVSTGLDHQQPPRYFPDAGTRQGQRRSYLASTAAQHPTICVSSTTSAQTPTLVHQNPADAQHHYRLPASGTFSTSGTHPTTPYKILSNSTPRA</sequence>
<proteinExistence type="predicted"/>
<protein>
    <submittedName>
        <fullName evidence="2">Uncharacterized protein</fullName>
    </submittedName>
</protein>
<reference evidence="2 3" key="1">
    <citation type="journal article" date="2016" name="Mol. Biol. Evol.">
        <title>Comparative Genomics of Early-Diverging Mushroom-Forming Fungi Provides Insights into the Origins of Lignocellulose Decay Capabilities.</title>
        <authorList>
            <person name="Nagy L.G."/>
            <person name="Riley R."/>
            <person name="Tritt A."/>
            <person name="Adam C."/>
            <person name="Daum C."/>
            <person name="Floudas D."/>
            <person name="Sun H."/>
            <person name="Yadav J.S."/>
            <person name="Pangilinan J."/>
            <person name="Larsson K.H."/>
            <person name="Matsuura K."/>
            <person name="Barry K."/>
            <person name="Labutti K."/>
            <person name="Kuo R."/>
            <person name="Ohm R.A."/>
            <person name="Bhattacharya S.S."/>
            <person name="Shirouzu T."/>
            <person name="Yoshinaga Y."/>
            <person name="Martin F.M."/>
            <person name="Grigoriev I.V."/>
            <person name="Hibbett D.S."/>
        </authorList>
    </citation>
    <scope>NUCLEOTIDE SEQUENCE [LARGE SCALE GENOMIC DNA]</scope>
    <source>
        <strain evidence="2 3">CBS 109695</strain>
    </source>
</reference>